<sequence>MPGYNLIFDADDTLWENNVFFERAIEGFLDYVDHPTRTREELRALLDDVERANSAVHGYGARSFERSLIDCLERVRPQVPVGDTDRAELRRLCSPLFEFEVELLDGVAETLEELGRRHRLFLLTKGHAEDQQRKIDTSGLAPLFTATRVVPEKDPDAYRKFGTDHGLDPVDTWMIGNSPKSDVWPALEAGMGAVLVPHPMTWSLEHADVPQEHDRFRTLAPLGKLTRFF</sequence>
<dbReference type="InterPro" id="IPR023214">
    <property type="entry name" value="HAD_sf"/>
</dbReference>
<keyword evidence="3" id="KW-1185">Reference proteome</keyword>
<dbReference type="Pfam" id="PF00702">
    <property type="entry name" value="Hydrolase"/>
    <property type="match status" value="1"/>
</dbReference>
<dbReference type="EMBL" id="VFQC01000001">
    <property type="protein sequence ID" value="TQN30979.1"/>
    <property type="molecule type" value="Genomic_DNA"/>
</dbReference>
<name>A0A543NGL4_9ACTN</name>
<dbReference type="SUPFAM" id="SSF56784">
    <property type="entry name" value="HAD-like"/>
    <property type="match status" value="1"/>
</dbReference>
<dbReference type="Gene3D" id="3.40.50.1000">
    <property type="entry name" value="HAD superfamily/HAD-like"/>
    <property type="match status" value="1"/>
</dbReference>
<gene>
    <name evidence="2" type="ORF">FHX37_0868</name>
</gene>
<dbReference type="PANTHER" id="PTHR43316:SF8">
    <property type="entry name" value="HAD FAMILY HYDROLASE"/>
    <property type="match status" value="1"/>
</dbReference>
<dbReference type="SFLD" id="SFLDS00003">
    <property type="entry name" value="Haloacid_Dehalogenase"/>
    <property type="match status" value="1"/>
</dbReference>
<dbReference type="RefSeq" id="WP_141922257.1">
    <property type="nucleotide sequence ID" value="NZ_VFQC01000001.1"/>
</dbReference>
<comment type="caution">
    <text evidence="2">The sequence shown here is derived from an EMBL/GenBank/DDBJ whole genome shotgun (WGS) entry which is preliminary data.</text>
</comment>
<dbReference type="PANTHER" id="PTHR43316">
    <property type="entry name" value="HYDROLASE, HALOACID DELAHOGENASE-RELATED"/>
    <property type="match status" value="1"/>
</dbReference>
<evidence type="ECO:0000313" key="2">
    <source>
        <dbReference type="EMBL" id="TQN30979.1"/>
    </source>
</evidence>
<dbReference type="InterPro" id="IPR051540">
    <property type="entry name" value="S-2-haloacid_dehalogenase"/>
</dbReference>
<organism evidence="2 3">
    <name type="scientific">Haloactinospora alba</name>
    <dbReference type="NCBI Taxonomy" id="405555"/>
    <lineage>
        <taxon>Bacteria</taxon>
        <taxon>Bacillati</taxon>
        <taxon>Actinomycetota</taxon>
        <taxon>Actinomycetes</taxon>
        <taxon>Streptosporangiales</taxon>
        <taxon>Nocardiopsidaceae</taxon>
        <taxon>Haloactinospora</taxon>
    </lineage>
</organism>
<reference evidence="2 3" key="1">
    <citation type="submission" date="2019-06" db="EMBL/GenBank/DDBJ databases">
        <title>Sequencing the genomes of 1000 actinobacteria strains.</title>
        <authorList>
            <person name="Klenk H.-P."/>
        </authorList>
    </citation>
    <scope>NUCLEOTIDE SEQUENCE [LARGE SCALE GENOMIC DNA]</scope>
    <source>
        <strain evidence="2 3">DSM 45015</strain>
    </source>
</reference>
<protein>
    <submittedName>
        <fullName evidence="2">Putative hydrolase of the HAD superfamily</fullName>
    </submittedName>
</protein>
<evidence type="ECO:0000256" key="1">
    <source>
        <dbReference type="ARBA" id="ARBA00022801"/>
    </source>
</evidence>
<accession>A0A543NGL4</accession>
<keyword evidence="1 2" id="KW-0378">Hydrolase</keyword>
<dbReference type="AlphaFoldDB" id="A0A543NGL4"/>
<dbReference type="InterPro" id="IPR036412">
    <property type="entry name" value="HAD-like_sf"/>
</dbReference>
<dbReference type="Gene3D" id="1.10.150.240">
    <property type="entry name" value="Putative phosphatase, domain 2"/>
    <property type="match status" value="1"/>
</dbReference>
<dbReference type="OrthoDB" id="3680851at2"/>
<dbReference type="Proteomes" id="UP000317422">
    <property type="component" value="Unassembled WGS sequence"/>
</dbReference>
<evidence type="ECO:0000313" key="3">
    <source>
        <dbReference type="Proteomes" id="UP000317422"/>
    </source>
</evidence>
<dbReference type="InterPro" id="IPR023198">
    <property type="entry name" value="PGP-like_dom2"/>
</dbReference>
<dbReference type="GO" id="GO:0016787">
    <property type="term" value="F:hydrolase activity"/>
    <property type="evidence" value="ECO:0007669"/>
    <property type="project" value="UniProtKB-KW"/>
</dbReference>
<dbReference type="SFLD" id="SFLDG01129">
    <property type="entry name" value="C1.5:_HAD__Beta-PGM__Phosphata"/>
    <property type="match status" value="1"/>
</dbReference>
<proteinExistence type="predicted"/>